<dbReference type="InterPro" id="IPR036910">
    <property type="entry name" value="HMG_box_dom_sf"/>
</dbReference>
<dbReference type="EMBL" id="JAHRIO010071097">
    <property type="protein sequence ID" value="MEQ2181808.1"/>
    <property type="molecule type" value="Genomic_DNA"/>
</dbReference>
<dbReference type="Proteomes" id="UP001476798">
    <property type="component" value="Unassembled WGS sequence"/>
</dbReference>
<evidence type="ECO:0000313" key="4">
    <source>
        <dbReference type="Proteomes" id="UP001476798"/>
    </source>
</evidence>
<dbReference type="InterPro" id="IPR009071">
    <property type="entry name" value="HMG_box_dom"/>
</dbReference>
<name>A0ABV0PEB7_9TELE</name>
<dbReference type="PROSITE" id="PS50118">
    <property type="entry name" value="HMG_BOX_2"/>
    <property type="match status" value="1"/>
</dbReference>
<gene>
    <name evidence="3" type="ORF">GOODEAATRI_015339</name>
</gene>
<keyword evidence="4" id="KW-1185">Reference proteome</keyword>
<feature type="DNA-binding region" description="HMG box" evidence="1">
    <location>
        <begin position="33"/>
        <end position="99"/>
    </location>
</feature>
<accession>A0ABV0PEB7</accession>
<protein>
    <recommendedName>
        <fullName evidence="2">HMG box domain-containing protein</fullName>
    </recommendedName>
</protein>
<comment type="caution">
    <text evidence="3">The sequence shown here is derived from an EMBL/GenBank/DDBJ whole genome shotgun (WGS) entry which is preliminary data.</text>
</comment>
<dbReference type="SUPFAM" id="SSF47095">
    <property type="entry name" value="HMG-box"/>
    <property type="match status" value="1"/>
</dbReference>
<sequence>RLDEEEKQRIIKEKRIKFPKKTLDRYVRLPGEPKLPPRSGFIYFFIEHSKDFSGTLTRKDHMTQVKKHWYKLSAKEKNRYAETIQEKNRKYQEDLQKWFQVFIQS</sequence>
<organism evidence="3 4">
    <name type="scientific">Goodea atripinnis</name>
    <dbReference type="NCBI Taxonomy" id="208336"/>
    <lineage>
        <taxon>Eukaryota</taxon>
        <taxon>Metazoa</taxon>
        <taxon>Chordata</taxon>
        <taxon>Craniata</taxon>
        <taxon>Vertebrata</taxon>
        <taxon>Euteleostomi</taxon>
        <taxon>Actinopterygii</taxon>
        <taxon>Neopterygii</taxon>
        <taxon>Teleostei</taxon>
        <taxon>Neoteleostei</taxon>
        <taxon>Acanthomorphata</taxon>
        <taxon>Ovalentaria</taxon>
        <taxon>Atherinomorphae</taxon>
        <taxon>Cyprinodontiformes</taxon>
        <taxon>Goodeidae</taxon>
        <taxon>Goodea</taxon>
    </lineage>
</organism>
<evidence type="ECO:0000256" key="1">
    <source>
        <dbReference type="PROSITE-ProRule" id="PRU00267"/>
    </source>
</evidence>
<evidence type="ECO:0000313" key="3">
    <source>
        <dbReference type="EMBL" id="MEQ2181808.1"/>
    </source>
</evidence>
<feature type="non-terminal residue" evidence="3">
    <location>
        <position position="1"/>
    </location>
</feature>
<proteinExistence type="predicted"/>
<keyword evidence="1" id="KW-0539">Nucleus</keyword>
<evidence type="ECO:0000259" key="2">
    <source>
        <dbReference type="PROSITE" id="PS50118"/>
    </source>
</evidence>
<keyword evidence="1" id="KW-0238">DNA-binding</keyword>
<feature type="domain" description="HMG box" evidence="2">
    <location>
        <begin position="33"/>
        <end position="99"/>
    </location>
</feature>
<reference evidence="3 4" key="1">
    <citation type="submission" date="2021-06" db="EMBL/GenBank/DDBJ databases">
        <authorList>
            <person name="Palmer J.M."/>
        </authorList>
    </citation>
    <scope>NUCLEOTIDE SEQUENCE [LARGE SCALE GENOMIC DNA]</scope>
    <source>
        <strain evidence="3 4">GA_2019</strain>
        <tissue evidence="3">Muscle</tissue>
    </source>
</reference>
<dbReference type="Gene3D" id="1.10.30.10">
    <property type="entry name" value="High mobility group box domain"/>
    <property type="match status" value="1"/>
</dbReference>